<name>A0A2L2SU72_9HYPO</name>
<dbReference type="InterPro" id="IPR020100">
    <property type="entry name" value="Glc-repressible_Grg1"/>
</dbReference>
<protein>
    <recommendedName>
        <fullName evidence="4">Glucose-repressible gene protein</fullName>
    </recommendedName>
</protein>
<accession>A0A2L2SU72</accession>
<dbReference type="PANTHER" id="PTHR38789:SF1">
    <property type="entry name" value="GLUCOSE-REPRESSIBLE GENE PROTEIN-RELATED"/>
    <property type="match status" value="1"/>
</dbReference>
<reference evidence="3" key="1">
    <citation type="submission" date="2014-10" db="EMBL/GenBank/DDBJ databases">
        <authorList>
            <person name="King R."/>
        </authorList>
    </citation>
    <scope>NUCLEOTIDE SEQUENCE [LARGE SCALE GENOMIC DNA]</scope>
    <source>
        <strain evidence="3">A3/5</strain>
    </source>
</reference>
<dbReference type="AlphaFoldDB" id="A0A2L2SU72"/>
<organism evidence="2 3">
    <name type="scientific">Fusarium venenatum</name>
    <dbReference type="NCBI Taxonomy" id="56646"/>
    <lineage>
        <taxon>Eukaryota</taxon>
        <taxon>Fungi</taxon>
        <taxon>Dikarya</taxon>
        <taxon>Ascomycota</taxon>
        <taxon>Pezizomycotina</taxon>
        <taxon>Sordariomycetes</taxon>
        <taxon>Hypocreomycetidae</taxon>
        <taxon>Hypocreales</taxon>
        <taxon>Nectriaceae</taxon>
        <taxon>Fusarium</taxon>
    </lineage>
</organism>
<evidence type="ECO:0000313" key="2">
    <source>
        <dbReference type="EMBL" id="CEI60954.1"/>
    </source>
</evidence>
<dbReference type="Proteomes" id="UP000245910">
    <property type="component" value="Chromosome II"/>
</dbReference>
<feature type="region of interest" description="Disordered" evidence="1">
    <location>
        <begin position="111"/>
        <end position="132"/>
    </location>
</feature>
<dbReference type="EMBL" id="LN649230">
    <property type="protein sequence ID" value="CEI60954.1"/>
    <property type="molecule type" value="Genomic_DNA"/>
</dbReference>
<sequence length="132" mass="14402">MRVLSLNVNHCHAAFLTKNYLNPDPSHLQSSLLFINTSIQYSLTNTNTFKQPNPKQPTTITMESLKQAGNYVAETVQQATSGASKEANKEVAKDSNVAAGTRVTAAKDALSDKFEEKSHEGKAEVHKEAAKQ</sequence>
<keyword evidence="3" id="KW-1185">Reference proteome</keyword>
<dbReference type="Pfam" id="PF11034">
    <property type="entry name" value="Grg1"/>
    <property type="match status" value="1"/>
</dbReference>
<proteinExistence type="predicted"/>
<evidence type="ECO:0000313" key="3">
    <source>
        <dbReference type="Proteomes" id="UP000245910"/>
    </source>
</evidence>
<evidence type="ECO:0000256" key="1">
    <source>
        <dbReference type="SAM" id="MobiDB-lite"/>
    </source>
</evidence>
<evidence type="ECO:0008006" key="4">
    <source>
        <dbReference type="Google" id="ProtNLM"/>
    </source>
</evidence>
<dbReference type="PANTHER" id="PTHR38789">
    <property type="entry name" value="REPRESSIBLE PROTEIN GRG1, PUTATIVE (AFU_ORTHOLOGUE AFUA_5G14210)-RELATED"/>
    <property type="match status" value="1"/>
</dbReference>